<proteinExistence type="predicted"/>
<dbReference type="EMBL" id="PVTG01000012">
    <property type="protein sequence ID" value="PRY47688.1"/>
    <property type="molecule type" value="Genomic_DNA"/>
</dbReference>
<name>A0A2T0TQ95_9ACTN</name>
<gene>
    <name evidence="1" type="ORF">LY71_11243</name>
</gene>
<evidence type="ECO:0000313" key="1">
    <source>
        <dbReference type="EMBL" id="PRY47688.1"/>
    </source>
</evidence>
<accession>A0A2T0TQ95</accession>
<dbReference type="Proteomes" id="UP000239210">
    <property type="component" value="Unassembled WGS sequence"/>
</dbReference>
<sequence length="381" mass="41060">MLLRHGSEVGATELVAPGVEVEVLAGERLIVVRGLTGAGPDAVMDEAPEMANRALDLIAMRGFVSGAIDDPLGFHIAWWQGALSRVARVWSLATLTMTGTTVGLGGGKATPPPPPAWQESMRYFRMSQVTDDLFDAFRNVYLALESILDSVAPWRKGEGEGVWLRRALTGASKMVNLPDYLSTPASDPIDAVFQELYRNIRTATFHGKAGRRVLLPQDQSARSAVAEAKLRYARMYLDIAKAVFGSHFSHRGGLTPEAFKLMINEVTSGLSLALTDDAAPVVGSDTDFSPNGRPVVEVPATQVMHMDRPYLATVSGTIDTNVVLSAVGRVRRAGALFPDGRPAIVERLEAEFDPSGFDELELVIATRARNGGAGLRQEYAT</sequence>
<evidence type="ECO:0000313" key="2">
    <source>
        <dbReference type="Proteomes" id="UP000239210"/>
    </source>
</evidence>
<dbReference type="RefSeq" id="WP_106279237.1">
    <property type="nucleotide sequence ID" value="NZ_PVTG01000012.1"/>
</dbReference>
<dbReference type="OrthoDB" id="4714949at2"/>
<comment type="caution">
    <text evidence="1">The sequence shown here is derived from an EMBL/GenBank/DDBJ whole genome shotgun (WGS) entry which is preliminary data.</text>
</comment>
<organism evidence="1 2">
    <name type="scientific">Geodermatophilus tzadiensis</name>
    <dbReference type="NCBI Taxonomy" id="1137988"/>
    <lineage>
        <taxon>Bacteria</taxon>
        <taxon>Bacillati</taxon>
        <taxon>Actinomycetota</taxon>
        <taxon>Actinomycetes</taxon>
        <taxon>Geodermatophilales</taxon>
        <taxon>Geodermatophilaceae</taxon>
        <taxon>Geodermatophilus</taxon>
    </lineage>
</organism>
<reference evidence="1 2" key="1">
    <citation type="submission" date="2018-03" db="EMBL/GenBank/DDBJ databases">
        <title>Genomic Encyclopedia of Archaeal and Bacterial Type Strains, Phase II (KMG-II): from individual species to whole genera.</title>
        <authorList>
            <person name="Goeker M."/>
        </authorList>
    </citation>
    <scope>NUCLEOTIDE SEQUENCE [LARGE SCALE GENOMIC DNA]</scope>
    <source>
        <strain evidence="1 2">DSM 45416</strain>
    </source>
</reference>
<keyword evidence="2" id="KW-1185">Reference proteome</keyword>
<dbReference type="AlphaFoldDB" id="A0A2T0TQ95"/>
<protein>
    <submittedName>
        <fullName evidence="1">Uncharacterized protein</fullName>
    </submittedName>
</protein>